<name>A0A0F9QGZ8_9ZZZZ</name>
<dbReference type="AlphaFoldDB" id="A0A0F9QGZ8"/>
<reference evidence="1" key="1">
    <citation type="journal article" date="2015" name="Nature">
        <title>Complex archaea that bridge the gap between prokaryotes and eukaryotes.</title>
        <authorList>
            <person name="Spang A."/>
            <person name="Saw J.H."/>
            <person name="Jorgensen S.L."/>
            <person name="Zaremba-Niedzwiedzka K."/>
            <person name="Martijn J."/>
            <person name="Lind A.E."/>
            <person name="van Eijk R."/>
            <person name="Schleper C."/>
            <person name="Guy L."/>
            <person name="Ettema T.J."/>
        </authorList>
    </citation>
    <scope>NUCLEOTIDE SEQUENCE</scope>
</reference>
<gene>
    <name evidence="1" type="ORF">LCGC14_1095820</name>
</gene>
<proteinExistence type="predicted"/>
<comment type="caution">
    <text evidence="1">The sequence shown here is derived from an EMBL/GenBank/DDBJ whole genome shotgun (WGS) entry which is preliminary data.</text>
</comment>
<dbReference type="EMBL" id="LAZR01004900">
    <property type="protein sequence ID" value="KKN04598.1"/>
    <property type="molecule type" value="Genomic_DNA"/>
</dbReference>
<protein>
    <submittedName>
        <fullName evidence="1">Uncharacterized protein</fullName>
    </submittedName>
</protein>
<organism evidence="1">
    <name type="scientific">marine sediment metagenome</name>
    <dbReference type="NCBI Taxonomy" id="412755"/>
    <lineage>
        <taxon>unclassified sequences</taxon>
        <taxon>metagenomes</taxon>
        <taxon>ecological metagenomes</taxon>
    </lineage>
</organism>
<sequence>MAFDQDLDETRIDDETDPFYQAVAVAIDEVEKPSPKGGGKTGRAHEEEIRRRLDEAFGLFDSAEF</sequence>
<accession>A0A0F9QGZ8</accession>
<evidence type="ECO:0000313" key="1">
    <source>
        <dbReference type="EMBL" id="KKN04598.1"/>
    </source>
</evidence>